<comment type="caution">
    <text evidence="1">The sequence shown here is derived from an EMBL/GenBank/DDBJ whole genome shotgun (WGS) entry which is preliminary data.</text>
</comment>
<protein>
    <submittedName>
        <fullName evidence="1">Uncharacterized protein</fullName>
    </submittedName>
</protein>
<accession>A0ACB0J4D0</accession>
<evidence type="ECO:0000313" key="1">
    <source>
        <dbReference type="EMBL" id="CAJ2639001.1"/>
    </source>
</evidence>
<reference evidence="1" key="1">
    <citation type="submission" date="2023-10" db="EMBL/GenBank/DDBJ databases">
        <authorList>
            <person name="Rodriguez Cubillos JULIANA M."/>
            <person name="De Vega J."/>
        </authorList>
    </citation>
    <scope>NUCLEOTIDE SEQUENCE</scope>
</reference>
<sequence length="1142" mass="131006">MAAVFVVNGAFLSSVLQEFHGRLTALRDFRNYFEEEAVKKFEITLSSINDVLDDAETKQYKDPKVKNWLDDLRHEVYELEKLLDLIDTNALQRKGTIRYFVSGIRKGSEYWIMIKELLRRLEFLAEQKYMLGLQKEATRDNLSTTTSLVDESSIYGREHEKEEIIHFLLSDTDCDNQISIINIVGLGGMGKTALAQLAYNDHRIMEHFEIKAWVYVSQSNDLLSLTQSILRSFQSFQSSVAYSEDLDILQRQLQQRLTGKRYLLVLDDVWSKDGNMWEHLLLPFNRGTSGSKIIVTTRDRGVASVMGSRWSLHLKQLEESDSWSLFVKHAFHGMNVVEYPHLKLIGRKIVEKCGGLPLALKTLGSILRRKNKHGWVKILETDLWRNNYNMLTLLRSSYLNLPSNVKRCFAYCSIFPKGYEFDKGELIKLWMSDGLLKCWGRHNSEELGNAFFNHLVSISFFQQSLMPTRAGKYYFIMHNIVNDLAKSVSGESRLRIDGDNVQDIPERTRHIWCCLDLNDGDRKLEHISKIEGLHNLMVEAQGYGDQRFKITTNVQQNLFSRIKYLRMLSFSGCNLIELADEIRNLKLLCYLDLSYTDIASLPNSICVLYSLQTLLLQDCFKLTELPSGFDKLINLCHLNLEGTRIKSMPTKIGGLDNLQMLTDFVVGEQHGINIKQLGKLNNLRGKLQISGLENVIDPADAVAANLKAKEHLEALSMSYGQWREMDGSITEAHVSILEALQPNRNLMRLTIKDYRGSSFPNWLGDHHLPNLVSLELLGCKLHFQLPSLGQFPFLKKLSISGCDGIEIIGTDFYGYNSFYVPFRSLETLRFEHMSEWKEWLCLEGFPLLQELCIKHCPKLKSALPQQLPSLQKLEIIDCQELETSIPKAGIISELELKRCDGILINELQFSLKRVILCGTQVIRSSLEKILFKHASLVELEVEEFFGPNLEWSSLDFNSCNSLRSLTITGWHCSSLPFSLHLFPNLNSLALYDSPWMESFFGRQLPSNLCSLKIERCPKLMASREKWGLFQLNSLKQFRVSDDFEISESFPEESLLPSTINSLELINCSNLRIINYKGLLRLTSLESLYIEDCPFLESLPEEGLPRSLSTLSIHDCPLIMQQYQKEPGERWHTISHIPDVTIS</sequence>
<gene>
    <name evidence="1" type="ORF">MILVUS5_LOCUS9099</name>
</gene>
<dbReference type="EMBL" id="CASHSV030000024">
    <property type="protein sequence ID" value="CAJ2639001.1"/>
    <property type="molecule type" value="Genomic_DNA"/>
</dbReference>
<keyword evidence="2" id="KW-1185">Reference proteome</keyword>
<proteinExistence type="predicted"/>
<dbReference type="Proteomes" id="UP001177021">
    <property type="component" value="Unassembled WGS sequence"/>
</dbReference>
<evidence type="ECO:0000313" key="2">
    <source>
        <dbReference type="Proteomes" id="UP001177021"/>
    </source>
</evidence>
<organism evidence="1 2">
    <name type="scientific">Trifolium pratense</name>
    <name type="common">Red clover</name>
    <dbReference type="NCBI Taxonomy" id="57577"/>
    <lineage>
        <taxon>Eukaryota</taxon>
        <taxon>Viridiplantae</taxon>
        <taxon>Streptophyta</taxon>
        <taxon>Embryophyta</taxon>
        <taxon>Tracheophyta</taxon>
        <taxon>Spermatophyta</taxon>
        <taxon>Magnoliopsida</taxon>
        <taxon>eudicotyledons</taxon>
        <taxon>Gunneridae</taxon>
        <taxon>Pentapetalae</taxon>
        <taxon>rosids</taxon>
        <taxon>fabids</taxon>
        <taxon>Fabales</taxon>
        <taxon>Fabaceae</taxon>
        <taxon>Papilionoideae</taxon>
        <taxon>50 kb inversion clade</taxon>
        <taxon>NPAAA clade</taxon>
        <taxon>Hologalegina</taxon>
        <taxon>IRL clade</taxon>
        <taxon>Trifolieae</taxon>
        <taxon>Trifolium</taxon>
    </lineage>
</organism>
<name>A0ACB0J4D0_TRIPR</name>